<sequence length="322" mass="35789">MTQAIADAYAELLRAVATFNERWPSLVEEGAVWELPLLQVQKTPKQIPVRHLSGEEAVSAALAAFKEFERDIGQAPGTVMRLPGYFILSSSILAEGRAVNRRKAELESAIEAERLFRNVSVSRRSQIMRQALGKNFSLNQLKRTIQVFDAAPRQITFTWAGHTSGKEKIRVAQVRELLQAEAKERASTDGIQLEQTPQWLDLRGLSNMAEDDLLDVPKLVAPHPRCMLWFSESSRYDAMLHANLPFFVLRGDRRPKVVGLKDFDSAARTAKRPDSKSREPALPGGRFFVAEDSSPAAGAPAAGTIEGIESTYAESLNPQRHE</sequence>
<dbReference type="Pfam" id="PF05472">
    <property type="entry name" value="Ter"/>
    <property type="match status" value="1"/>
</dbReference>
<dbReference type="OrthoDB" id="6994998at2"/>
<dbReference type="AlphaFoldDB" id="A0A5R9QKQ5"/>
<keyword evidence="2" id="KW-0235">DNA replication</keyword>
<dbReference type="Gene3D" id="3.50.14.10">
    <property type="entry name" value="Replication terminator Tus, domain 1 superfamily/Replication terminator Tus"/>
    <property type="match status" value="1"/>
</dbReference>
<proteinExistence type="predicted"/>
<reference evidence="5 6" key="1">
    <citation type="submission" date="2019-04" db="EMBL/GenBank/DDBJ databases">
        <authorList>
            <person name="Li M."/>
        </authorList>
    </citation>
    <scope>NUCLEOTIDE SEQUENCE [LARGE SCALE GENOMIC DNA]</scope>
    <source>
        <strain evidence="5 6">LAM1902</strain>
    </source>
</reference>
<name>A0A5R9QKQ5_9PSED</name>
<gene>
    <name evidence="5" type="ORF">FAS41_29720</name>
</gene>
<evidence type="ECO:0000313" key="5">
    <source>
        <dbReference type="EMBL" id="TLX69894.1"/>
    </source>
</evidence>
<evidence type="ECO:0000256" key="4">
    <source>
        <dbReference type="SAM" id="MobiDB-lite"/>
    </source>
</evidence>
<accession>A0A5R9QKQ5</accession>
<comment type="caution">
    <text evidence="5">The sequence shown here is derived from an EMBL/GenBank/DDBJ whole genome shotgun (WGS) entry which is preliminary data.</text>
</comment>
<feature type="region of interest" description="Disordered" evidence="4">
    <location>
        <begin position="265"/>
        <end position="322"/>
    </location>
</feature>
<dbReference type="SUPFAM" id="SSF56596">
    <property type="entry name" value="Replication terminator protein (Tus)"/>
    <property type="match status" value="1"/>
</dbReference>
<evidence type="ECO:0000256" key="1">
    <source>
        <dbReference type="ARBA" id="ARBA00022490"/>
    </source>
</evidence>
<keyword evidence="6" id="KW-1185">Reference proteome</keyword>
<keyword evidence="3" id="KW-0238">DNA-binding</keyword>
<feature type="compositionally biased region" description="Basic and acidic residues" evidence="4">
    <location>
        <begin position="265"/>
        <end position="279"/>
    </location>
</feature>
<evidence type="ECO:0000256" key="2">
    <source>
        <dbReference type="ARBA" id="ARBA00022705"/>
    </source>
</evidence>
<evidence type="ECO:0000313" key="6">
    <source>
        <dbReference type="Proteomes" id="UP000306635"/>
    </source>
</evidence>
<evidence type="ECO:0000256" key="3">
    <source>
        <dbReference type="ARBA" id="ARBA00023125"/>
    </source>
</evidence>
<feature type="compositionally biased region" description="Low complexity" evidence="4">
    <location>
        <begin position="293"/>
        <end position="303"/>
    </location>
</feature>
<dbReference type="EMBL" id="SWDV01000070">
    <property type="protein sequence ID" value="TLX69894.1"/>
    <property type="molecule type" value="Genomic_DNA"/>
</dbReference>
<dbReference type="Proteomes" id="UP000306635">
    <property type="component" value="Unassembled WGS sequence"/>
</dbReference>
<dbReference type="GO" id="GO:0005737">
    <property type="term" value="C:cytoplasm"/>
    <property type="evidence" value="ECO:0007669"/>
    <property type="project" value="InterPro"/>
</dbReference>
<dbReference type="GO" id="GO:0006274">
    <property type="term" value="P:DNA replication termination"/>
    <property type="evidence" value="ECO:0007669"/>
    <property type="project" value="InterPro"/>
</dbReference>
<protein>
    <submittedName>
        <fullName evidence="5">Replication terminus site-binding protein</fullName>
    </submittedName>
</protein>
<dbReference type="InterPro" id="IPR036381">
    <property type="entry name" value="Tus_dom1"/>
</dbReference>
<dbReference type="InterPro" id="IPR036384">
    <property type="entry name" value="Tus_sf"/>
</dbReference>
<dbReference type="GO" id="GO:0003677">
    <property type="term" value="F:DNA binding"/>
    <property type="evidence" value="ECO:0007669"/>
    <property type="project" value="UniProtKB-KW"/>
</dbReference>
<feature type="compositionally biased region" description="Polar residues" evidence="4">
    <location>
        <begin position="312"/>
        <end position="322"/>
    </location>
</feature>
<dbReference type="RefSeq" id="WP_138526854.1">
    <property type="nucleotide sequence ID" value="NZ_SWDV01000070.1"/>
</dbReference>
<keyword evidence="1" id="KW-0963">Cytoplasm</keyword>
<dbReference type="GeneID" id="300409115"/>
<organism evidence="5 6">
    <name type="scientific">Pseudomonas nicosulfuronedens</name>
    <dbReference type="NCBI Taxonomy" id="2571105"/>
    <lineage>
        <taxon>Bacteria</taxon>
        <taxon>Pseudomonadati</taxon>
        <taxon>Pseudomonadota</taxon>
        <taxon>Gammaproteobacteria</taxon>
        <taxon>Pseudomonadales</taxon>
        <taxon>Pseudomonadaceae</taxon>
        <taxon>Pseudomonas</taxon>
    </lineage>
</organism>
<dbReference type="InterPro" id="IPR008865">
    <property type="entry name" value="DNA_replication_term_site-bd"/>
</dbReference>